<dbReference type="AlphaFoldDB" id="A0AAN7WT21"/>
<evidence type="ECO:0000259" key="3">
    <source>
        <dbReference type="Pfam" id="PF20179"/>
    </source>
</evidence>
<dbReference type="InterPro" id="IPR032717">
    <property type="entry name" value="Mss51_Znf"/>
</dbReference>
<dbReference type="Pfam" id="PF20179">
    <property type="entry name" value="MSS51_C"/>
    <property type="match status" value="1"/>
</dbReference>
<evidence type="ECO:0000259" key="2">
    <source>
        <dbReference type="Pfam" id="PF13824"/>
    </source>
</evidence>
<sequence length="423" mass="49758">MFASKSIHVERFYYRSFNLPNVIQSRNIVGFVRNALGLEPPPSPDAPQESNRFHPWEESPCPDLRARAMRIKKLARCPVTEKDIRYTCPISGIPTHHSREAWEMDKNYHQNKIYEKLKKVNIYEHDLRSGRAFPEFDFPLEQGFDRAVSLQNWDLFFYTRQFYSMDTEFELATVTKMLSYPITIASILHEYSPYSYNKRGPLTLEGLKSIAALRYTLYPSKTKNTLPTNNPMRIFIVGARAESQLPGHVWKQLQFLFPAQDFEIHFIGPECQLNETRQTDSTSPLVKKIDDTLSLIYHPQYFHELHLAQDFYPYDPYNDVFFIFHPGFAYSDTTNLWMNDTMKGLLDTKCAIFHTGFNENDIMNDVALLKDKYDKELDVLLEPVKNVFGSTKWELNDYNPQEIYQFNMYITGFRGKRYRVQRA</sequence>
<proteinExistence type="predicted"/>
<dbReference type="GO" id="GO:0005739">
    <property type="term" value="C:mitochondrion"/>
    <property type="evidence" value="ECO:0007669"/>
    <property type="project" value="GOC"/>
</dbReference>
<dbReference type="EMBL" id="JAWIZZ010000045">
    <property type="protein sequence ID" value="KAK5779923.1"/>
    <property type="molecule type" value="Genomic_DNA"/>
</dbReference>
<comment type="caution">
    <text evidence="4">The sequence shown here is derived from an EMBL/GenBank/DDBJ whole genome shotgun (WGS) entry which is preliminary data.</text>
</comment>
<keyword evidence="5" id="KW-1185">Reference proteome</keyword>
<protein>
    <recommendedName>
        <fullName evidence="6">Vps72/YL1 C-terminal domain-containing protein</fullName>
    </recommendedName>
</protein>
<dbReference type="Pfam" id="PF13824">
    <property type="entry name" value="zf-Mss51"/>
    <property type="match status" value="1"/>
</dbReference>
<gene>
    <name evidence="4" type="ORF">RI543_002462</name>
</gene>
<organism evidence="4 5">
    <name type="scientific">Arxiozyma heterogenica</name>
    <dbReference type="NCBI Taxonomy" id="278026"/>
    <lineage>
        <taxon>Eukaryota</taxon>
        <taxon>Fungi</taxon>
        <taxon>Dikarya</taxon>
        <taxon>Ascomycota</taxon>
        <taxon>Saccharomycotina</taxon>
        <taxon>Saccharomycetes</taxon>
        <taxon>Saccharomycetales</taxon>
        <taxon>Saccharomycetaceae</taxon>
        <taxon>Arxiozyma</taxon>
    </lineage>
</organism>
<dbReference type="InterPro" id="IPR046824">
    <property type="entry name" value="Mss51-like_C"/>
</dbReference>
<dbReference type="Proteomes" id="UP001306508">
    <property type="component" value="Unassembled WGS sequence"/>
</dbReference>
<dbReference type="PANTHER" id="PTHR28069">
    <property type="entry name" value="GH20023P"/>
    <property type="match status" value="1"/>
</dbReference>
<dbReference type="GO" id="GO:0033617">
    <property type="term" value="P:mitochondrial respiratory chain complex IV assembly"/>
    <property type="evidence" value="ECO:0007669"/>
    <property type="project" value="TreeGrafter"/>
</dbReference>
<feature type="domain" description="Mitochondrial splicing suppressor 51 zinc-finger" evidence="2">
    <location>
        <begin position="76"/>
        <end position="127"/>
    </location>
</feature>
<feature type="domain" description="Mitochondrial splicing suppressor 51-like C-terminal" evidence="3">
    <location>
        <begin position="217"/>
        <end position="396"/>
    </location>
</feature>
<feature type="region of interest" description="Disordered" evidence="1">
    <location>
        <begin position="39"/>
        <end position="58"/>
    </location>
</feature>
<evidence type="ECO:0000313" key="4">
    <source>
        <dbReference type="EMBL" id="KAK5779923.1"/>
    </source>
</evidence>
<evidence type="ECO:0000313" key="5">
    <source>
        <dbReference type="Proteomes" id="UP001306508"/>
    </source>
</evidence>
<accession>A0AAN7WT21</accession>
<dbReference type="PANTHER" id="PTHR28069:SF1">
    <property type="entry name" value="PROTEIN MSS51, MITOCHONDRIAL"/>
    <property type="match status" value="1"/>
</dbReference>
<name>A0AAN7WT21_9SACH</name>
<evidence type="ECO:0008006" key="6">
    <source>
        <dbReference type="Google" id="ProtNLM"/>
    </source>
</evidence>
<evidence type="ECO:0000256" key="1">
    <source>
        <dbReference type="SAM" id="MobiDB-lite"/>
    </source>
</evidence>
<reference evidence="5" key="1">
    <citation type="submission" date="2023-07" db="EMBL/GenBank/DDBJ databases">
        <title>A draft genome of Kazachstania heterogenica Y-27499.</title>
        <authorList>
            <person name="Donic C."/>
            <person name="Kralova J.S."/>
            <person name="Fidel L."/>
            <person name="Ben-Dor S."/>
            <person name="Jung S."/>
        </authorList>
    </citation>
    <scope>NUCLEOTIDE SEQUENCE [LARGE SCALE GENOMIC DNA]</scope>
    <source>
        <strain evidence="5">Y27499</strain>
    </source>
</reference>